<keyword evidence="3" id="KW-1185">Reference proteome</keyword>
<evidence type="ECO:0000313" key="2">
    <source>
        <dbReference type="EMBL" id="SDF40381.1"/>
    </source>
</evidence>
<reference evidence="2 3" key="1">
    <citation type="submission" date="2016-10" db="EMBL/GenBank/DDBJ databases">
        <authorList>
            <person name="Varghese N."/>
            <person name="Submissions S."/>
        </authorList>
    </citation>
    <scope>NUCLEOTIDE SEQUENCE [LARGE SCALE GENOMIC DNA]</scope>
    <source>
        <strain evidence="2 3">DSM 18839</strain>
    </source>
</reference>
<sequence>MRSNILLAATAALALSACASDKPVERLCPPAAAVAGVERMTSFRPGGGQDLTDVAFTAQVDSVDSVCQYGEDGVEVAMNVLLSAERGPADTTREADLKYFVAIENGPGNFTAKEIYDVSLPFEGNRRRVGIVEEIDIMIPTPADSDFSQIRILIGLQITPEQVQYNQRNKAR</sequence>
<evidence type="ECO:0008006" key="4">
    <source>
        <dbReference type="Google" id="ProtNLM"/>
    </source>
</evidence>
<gene>
    <name evidence="2" type="ORF">SAMN05660686_01187</name>
</gene>
<feature type="chain" id="PRO_5034678458" description="Lipoprotein" evidence="1">
    <location>
        <begin position="20"/>
        <end position="172"/>
    </location>
</feature>
<keyword evidence="1" id="KW-0732">Signal</keyword>
<feature type="signal peptide" evidence="1">
    <location>
        <begin position="1"/>
        <end position="19"/>
    </location>
</feature>
<dbReference type="Proteomes" id="UP000198615">
    <property type="component" value="Unassembled WGS sequence"/>
</dbReference>
<dbReference type="EMBL" id="FNBW01000003">
    <property type="protein sequence ID" value="SDF40381.1"/>
    <property type="molecule type" value="Genomic_DNA"/>
</dbReference>
<accession>A0A8G2BFK9</accession>
<proteinExistence type="predicted"/>
<comment type="caution">
    <text evidence="2">The sequence shown here is derived from an EMBL/GenBank/DDBJ whole genome shotgun (WGS) entry which is preliminary data.</text>
</comment>
<dbReference type="AlphaFoldDB" id="A0A8G2BFK9"/>
<evidence type="ECO:0000256" key="1">
    <source>
        <dbReference type="SAM" id="SignalP"/>
    </source>
</evidence>
<organism evidence="2 3">
    <name type="scientific">Thalassobaculum litoreum DSM 18839</name>
    <dbReference type="NCBI Taxonomy" id="1123362"/>
    <lineage>
        <taxon>Bacteria</taxon>
        <taxon>Pseudomonadati</taxon>
        <taxon>Pseudomonadota</taxon>
        <taxon>Alphaproteobacteria</taxon>
        <taxon>Rhodospirillales</taxon>
        <taxon>Thalassobaculaceae</taxon>
        <taxon>Thalassobaculum</taxon>
    </lineage>
</organism>
<dbReference type="PROSITE" id="PS51257">
    <property type="entry name" value="PROKAR_LIPOPROTEIN"/>
    <property type="match status" value="1"/>
</dbReference>
<dbReference type="OrthoDB" id="8443104at2"/>
<evidence type="ECO:0000313" key="3">
    <source>
        <dbReference type="Proteomes" id="UP000198615"/>
    </source>
</evidence>
<protein>
    <recommendedName>
        <fullName evidence="4">Lipoprotein</fullName>
    </recommendedName>
</protein>
<dbReference type="RefSeq" id="WP_051245010.1">
    <property type="nucleotide sequence ID" value="NZ_FNBW01000003.1"/>
</dbReference>
<name>A0A8G2BFK9_9PROT</name>